<accession>A0A1H7ZNP9</accession>
<dbReference type="AlphaFoldDB" id="A0A1H7ZNP9"/>
<keyword evidence="2" id="KW-1185">Reference proteome</keyword>
<organism evidence="1 2">
    <name type="scientific">Chitinophaga rupis</name>
    <dbReference type="NCBI Taxonomy" id="573321"/>
    <lineage>
        <taxon>Bacteria</taxon>
        <taxon>Pseudomonadati</taxon>
        <taxon>Bacteroidota</taxon>
        <taxon>Chitinophagia</taxon>
        <taxon>Chitinophagales</taxon>
        <taxon>Chitinophagaceae</taxon>
        <taxon>Chitinophaga</taxon>
    </lineage>
</organism>
<name>A0A1H7ZNP9_9BACT</name>
<dbReference type="EMBL" id="FOBB01000005">
    <property type="protein sequence ID" value="SEM60020.1"/>
    <property type="molecule type" value="Genomic_DNA"/>
</dbReference>
<evidence type="ECO:0000313" key="1">
    <source>
        <dbReference type="EMBL" id="SEM60020.1"/>
    </source>
</evidence>
<sequence>MKNIQGLKAMNCCLPVGNYDQPDVYSYIIGQWAIPYF</sequence>
<proteinExistence type="predicted"/>
<dbReference type="STRING" id="573321.SAMN04488505_105150"/>
<reference evidence="1 2" key="1">
    <citation type="submission" date="2016-10" db="EMBL/GenBank/DDBJ databases">
        <authorList>
            <person name="de Groot N.N."/>
        </authorList>
    </citation>
    <scope>NUCLEOTIDE SEQUENCE [LARGE SCALE GENOMIC DNA]</scope>
    <source>
        <strain evidence="1 2">DSM 21039</strain>
    </source>
</reference>
<protein>
    <submittedName>
        <fullName evidence="1">Uncharacterized protein</fullName>
    </submittedName>
</protein>
<dbReference type="Proteomes" id="UP000198984">
    <property type="component" value="Unassembled WGS sequence"/>
</dbReference>
<gene>
    <name evidence="1" type="ORF">SAMN04488505_105150</name>
</gene>
<evidence type="ECO:0000313" key="2">
    <source>
        <dbReference type="Proteomes" id="UP000198984"/>
    </source>
</evidence>